<dbReference type="Proteomes" id="UP000183642">
    <property type="component" value="Unassembled WGS sequence"/>
</dbReference>
<evidence type="ECO:0000313" key="1">
    <source>
        <dbReference type="EMBL" id="SFO02097.1"/>
    </source>
</evidence>
<organism evidence="1 2">
    <name type="scientific">Geodermatophilus obscurus</name>
    <dbReference type="NCBI Taxonomy" id="1861"/>
    <lineage>
        <taxon>Bacteria</taxon>
        <taxon>Bacillati</taxon>
        <taxon>Actinomycetota</taxon>
        <taxon>Actinomycetes</taxon>
        <taxon>Geodermatophilales</taxon>
        <taxon>Geodermatophilaceae</taxon>
        <taxon>Geodermatophilus</taxon>
    </lineage>
</organism>
<gene>
    <name evidence="1" type="ORF">SAMN05660359_01003</name>
</gene>
<accession>A0A1I5DSE7</accession>
<dbReference type="EMBL" id="FOWE01000002">
    <property type="protein sequence ID" value="SFO02097.1"/>
    <property type="molecule type" value="Genomic_DNA"/>
</dbReference>
<name>A0A1I5DSE7_9ACTN</name>
<sequence length="54" mass="5794">MFLVLFLLVPVVALAGLLALETRLHRARDVAGPSGVAAAFDRPELHGRSRARVS</sequence>
<dbReference type="AlphaFoldDB" id="A0A1I5DSE7"/>
<evidence type="ECO:0000313" key="2">
    <source>
        <dbReference type="Proteomes" id="UP000183642"/>
    </source>
</evidence>
<keyword evidence="2" id="KW-1185">Reference proteome</keyword>
<protein>
    <submittedName>
        <fullName evidence="1">Uncharacterized protein</fullName>
    </submittedName>
</protein>
<reference evidence="2" key="1">
    <citation type="submission" date="2016-10" db="EMBL/GenBank/DDBJ databases">
        <authorList>
            <person name="Varghese N."/>
            <person name="Submissions S."/>
        </authorList>
    </citation>
    <scope>NUCLEOTIDE SEQUENCE [LARGE SCALE GENOMIC DNA]</scope>
    <source>
        <strain evidence="2">DSM 43161</strain>
    </source>
</reference>
<proteinExistence type="predicted"/>
<dbReference type="RefSeq" id="WP_177225112.1">
    <property type="nucleotide sequence ID" value="NZ_FOWE01000002.1"/>
</dbReference>